<dbReference type="Pfam" id="PF02517">
    <property type="entry name" value="Rce1-like"/>
    <property type="match status" value="1"/>
</dbReference>
<keyword evidence="3" id="KW-0378">Hydrolase</keyword>
<feature type="transmembrane region" description="Helical" evidence="1">
    <location>
        <begin position="91"/>
        <end position="115"/>
    </location>
</feature>
<feature type="transmembrane region" description="Helical" evidence="1">
    <location>
        <begin position="170"/>
        <end position="191"/>
    </location>
</feature>
<protein>
    <submittedName>
        <fullName evidence="3">CAAX prenyl protease-related protein</fullName>
    </submittedName>
</protein>
<dbReference type="GO" id="GO:0004175">
    <property type="term" value="F:endopeptidase activity"/>
    <property type="evidence" value="ECO:0007669"/>
    <property type="project" value="UniProtKB-ARBA"/>
</dbReference>
<accession>A0A174UQ14</accession>
<evidence type="ECO:0000256" key="1">
    <source>
        <dbReference type="SAM" id="Phobius"/>
    </source>
</evidence>
<dbReference type="GO" id="GO:0080120">
    <property type="term" value="P:CAAX-box protein maturation"/>
    <property type="evidence" value="ECO:0007669"/>
    <property type="project" value="UniProtKB-ARBA"/>
</dbReference>
<gene>
    <name evidence="3" type="ORF">ERS852411_04148</name>
</gene>
<evidence type="ECO:0000259" key="2">
    <source>
        <dbReference type="Pfam" id="PF02517"/>
    </source>
</evidence>
<keyword evidence="1" id="KW-1133">Transmembrane helix</keyword>
<dbReference type="Proteomes" id="UP000095746">
    <property type="component" value="Unassembled WGS sequence"/>
</dbReference>
<keyword evidence="3" id="KW-0645">Protease</keyword>
<feature type="domain" description="CAAX prenyl protease 2/Lysostaphin resistance protein A-like" evidence="2">
    <location>
        <begin position="39"/>
        <end position="124"/>
    </location>
</feature>
<dbReference type="EMBL" id="CYZT01000805">
    <property type="protein sequence ID" value="CUQ24564.1"/>
    <property type="molecule type" value="Genomic_DNA"/>
</dbReference>
<dbReference type="GO" id="GO:0006508">
    <property type="term" value="P:proteolysis"/>
    <property type="evidence" value="ECO:0007669"/>
    <property type="project" value="UniProtKB-KW"/>
</dbReference>
<name>A0A174UQ14_FLAPL</name>
<keyword evidence="1" id="KW-0812">Transmembrane</keyword>
<keyword evidence="1" id="KW-0472">Membrane</keyword>
<evidence type="ECO:0000313" key="4">
    <source>
        <dbReference type="Proteomes" id="UP000095746"/>
    </source>
</evidence>
<feature type="transmembrane region" description="Helical" evidence="1">
    <location>
        <begin position="127"/>
        <end position="150"/>
    </location>
</feature>
<organism evidence="3 4">
    <name type="scientific">Flavonifractor plautii</name>
    <name type="common">Fusobacterium plautii</name>
    <dbReference type="NCBI Taxonomy" id="292800"/>
    <lineage>
        <taxon>Bacteria</taxon>
        <taxon>Bacillati</taxon>
        <taxon>Bacillota</taxon>
        <taxon>Clostridia</taxon>
        <taxon>Eubacteriales</taxon>
        <taxon>Oscillospiraceae</taxon>
        <taxon>Flavonifractor</taxon>
    </lineage>
</organism>
<dbReference type="PANTHER" id="PTHR36435:SF1">
    <property type="entry name" value="CAAX AMINO TERMINAL PROTEASE FAMILY PROTEIN"/>
    <property type="match status" value="1"/>
</dbReference>
<dbReference type="PANTHER" id="PTHR36435">
    <property type="entry name" value="SLR1288 PROTEIN"/>
    <property type="match status" value="1"/>
</dbReference>
<reference evidence="3 4" key="1">
    <citation type="submission" date="2015-09" db="EMBL/GenBank/DDBJ databases">
        <authorList>
            <consortium name="Pathogen Informatics"/>
        </authorList>
    </citation>
    <scope>NUCLEOTIDE SEQUENCE [LARGE SCALE GENOMIC DNA]</scope>
    <source>
        <strain evidence="3 4">2789STDY5608854</strain>
    </source>
</reference>
<sequence length="192" mass="20698">MGLAYLANGATLLLTGLLGRLRGAAVVNPVESIGLYPLPLQLLLAGLIAPAAEELLFRRLLLRRLRPYGERFALVASALCFGLFHGNLNQFFYAFLLGLVLAELALSTGCLWQAVLLHALVNLFSILWGWLGGPVVVTGVLMLAGAMVPFRLIPALLARPDAERGTWRRFLTSPGLLCFGALSLSLALSYLI</sequence>
<evidence type="ECO:0000313" key="3">
    <source>
        <dbReference type="EMBL" id="CUQ24564.1"/>
    </source>
</evidence>
<dbReference type="InterPro" id="IPR052710">
    <property type="entry name" value="CAAX_protease"/>
</dbReference>
<dbReference type="AlphaFoldDB" id="A0A174UQ14"/>
<feature type="transmembrane region" description="Helical" evidence="1">
    <location>
        <begin position="68"/>
        <end position="85"/>
    </location>
</feature>
<proteinExistence type="predicted"/>
<dbReference type="InterPro" id="IPR003675">
    <property type="entry name" value="Rce1/LyrA-like_dom"/>
</dbReference>